<gene>
    <name evidence="7" type="ORF">QVD17_15203</name>
</gene>
<keyword evidence="6" id="KW-0812">Transmembrane</keyword>
<dbReference type="InterPro" id="IPR000892">
    <property type="entry name" value="Ribosomal_eS26"/>
</dbReference>
<evidence type="ECO:0000256" key="4">
    <source>
        <dbReference type="RuleBase" id="RU363128"/>
    </source>
</evidence>
<dbReference type="GO" id="GO:0003735">
    <property type="term" value="F:structural constituent of ribosome"/>
    <property type="evidence" value="ECO:0007669"/>
    <property type="project" value="InterPro"/>
</dbReference>
<dbReference type="PANTHER" id="PTHR12538">
    <property type="entry name" value="40S RIBOSOMAL PROTEIN S26"/>
    <property type="match status" value="1"/>
</dbReference>
<reference evidence="7" key="1">
    <citation type="journal article" date="2023" name="bioRxiv">
        <title>Improved chromosome-level genome assembly for marigold (Tagetes erecta).</title>
        <authorList>
            <person name="Jiang F."/>
            <person name="Yuan L."/>
            <person name="Wang S."/>
            <person name="Wang H."/>
            <person name="Xu D."/>
            <person name="Wang A."/>
            <person name="Fan W."/>
        </authorList>
    </citation>
    <scope>NUCLEOTIDE SEQUENCE</scope>
    <source>
        <strain evidence="7">WSJ</strain>
        <tissue evidence="7">Leaf</tissue>
    </source>
</reference>
<dbReference type="PROSITE" id="PS00733">
    <property type="entry name" value="RIBOSOMAL_S26E"/>
    <property type="match status" value="1"/>
</dbReference>
<evidence type="ECO:0000256" key="6">
    <source>
        <dbReference type="SAM" id="Phobius"/>
    </source>
</evidence>
<dbReference type="PANTHER" id="PTHR12538:SF0">
    <property type="entry name" value="40S RIBOSOMAL PROTEIN S26"/>
    <property type="match status" value="1"/>
</dbReference>
<sequence length="173" mass="20099">MSGEKDHPRVRISFVIYFDHMLCLFNVSEYTLPKLYVKLQYCVSCAIHSKVVRVRSRTDKRNREPPKRFSRPRDDAPRPGQSPCAQWRSQDFWSGGTKVKKPIIFFIMLCFRGAKLNIYIKNQQPINKTTLRAEKTGVARTLLGPFLASPMLVLVMQVDPHLFALKLYLDRVL</sequence>
<dbReference type="Pfam" id="PF01283">
    <property type="entry name" value="Ribosomal_S26e"/>
    <property type="match status" value="1"/>
</dbReference>
<proteinExistence type="inferred from homology"/>
<evidence type="ECO:0000256" key="5">
    <source>
        <dbReference type="SAM" id="MobiDB-lite"/>
    </source>
</evidence>
<dbReference type="InterPro" id="IPR047864">
    <property type="entry name" value="Ribosomal_eS26_CS"/>
</dbReference>
<evidence type="ECO:0000313" key="8">
    <source>
        <dbReference type="Proteomes" id="UP001229421"/>
    </source>
</evidence>
<accession>A0AAD8NZG8</accession>
<comment type="similarity">
    <text evidence="1 4">Belongs to the eukaryotic ribosomal protein eS26 family.</text>
</comment>
<organism evidence="7 8">
    <name type="scientific">Tagetes erecta</name>
    <name type="common">African marigold</name>
    <dbReference type="NCBI Taxonomy" id="13708"/>
    <lineage>
        <taxon>Eukaryota</taxon>
        <taxon>Viridiplantae</taxon>
        <taxon>Streptophyta</taxon>
        <taxon>Embryophyta</taxon>
        <taxon>Tracheophyta</taxon>
        <taxon>Spermatophyta</taxon>
        <taxon>Magnoliopsida</taxon>
        <taxon>eudicotyledons</taxon>
        <taxon>Gunneridae</taxon>
        <taxon>Pentapetalae</taxon>
        <taxon>asterids</taxon>
        <taxon>campanulids</taxon>
        <taxon>Asterales</taxon>
        <taxon>Asteraceae</taxon>
        <taxon>Asteroideae</taxon>
        <taxon>Heliantheae alliance</taxon>
        <taxon>Tageteae</taxon>
        <taxon>Tagetes</taxon>
    </lineage>
</organism>
<dbReference type="GO" id="GO:0003729">
    <property type="term" value="F:mRNA binding"/>
    <property type="evidence" value="ECO:0007669"/>
    <property type="project" value="TreeGrafter"/>
</dbReference>
<evidence type="ECO:0000256" key="3">
    <source>
        <dbReference type="ARBA" id="ARBA00023274"/>
    </source>
</evidence>
<evidence type="ECO:0000256" key="1">
    <source>
        <dbReference type="ARBA" id="ARBA00008596"/>
    </source>
</evidence>
<keyword evidence="2 4" id="KW-0689">Ribosomal protein</keyword>
<dbReference type="EMBL" id="JAUHHV010000004">
    <property type="protein sequence ID" value="KAK1426529.1"/>
    <property type="molecule type" value="Genomic_DNA"/>
</dbReference>
<keyword evidence="8" id="KW-1185">Reference proteome</keyword>
<name>A0AAD8NZG8_TARER</name>
<evidence type="ECO:0000313" key="7">
    <source>
        <dbReference type="EMBL" id="KAK1426529.1"/>
    </source>
</evidence>
<dbReference type="GO" id="GO:0022627">
    <property type="term" value="C:cytosolic small ribosomal subunit"/>
    <property type="evidence" value="ECO:0007669"/>
    <property type="project" value="TreeGrafter"/>
</dbReference>
<keyword evidence="6" id="KW-1133">Transmembrane helix</keyword>
<dbReference type="Proteomes" id="UP001229421">
    <property type="component" value="Unassembled WGS sequence"/>
</dbReference>
<dbReference type="GO" id="GO:0006412">
    <property type="term" value="P:translation"/>
    <property type="evidence" value="ECO:0007669"/>
    <property type="project" value="InterPro"/>
</dbReference>
<keyword evidence="3 4" id="KW-0687">Ribonucleoprotein</keyword>
<dbReference type="InterPro" id="IPR038551">
    <property type="entry name" value="Ribosomal_eS26_sf"/>
</dbReference>
<dbReference type="Gene3D" id="3.30.1740.20">
    <property type="entry name" value="Ribosomal protein S26e"/>
    <property type="match status" value="1"/>
</dbReference>
<feature type="compositionally biased region" description="Basic and acidic residues" evidence="5">
    <location>
        <begin position="56"/>
        <end position="77"/>
    </location>
</feature>
<protein>
    <recommendedName>
        <fullName evidence="4">40S ribosomal protein S26</fullName>
    </recommendedName>
</protein>
<evidence type="ECO:0000256" key="2">
    <source>
        <dbReference type="ARBA" id="ARBA00022980"/>
    </source>
</evidence>
<feature type="region of interest" description="Disordered" evidence="5">
    <location>
        <begin position="56"/>
        <end position="88"/>
    </location>
</feature>
<dbReference type="AlphaFoldDB" id="A0AAD8NZG8"/>
<keyword evidence="6" id="KW-0472">Membrane</keyword>
<comment type="caution">
    <text evidence="7">The sequence shown here is derived from an EMBL/GenBank/DDBJ whole genome shotgun (WGS) entry which is preliminary data.</text>
</comment>
<feature type="transmembrane region" description="Helical" evidence="6">
    <location>
        <begin position="141"/>
        <end position="158"/>
    </location>
</feature>